<dbReference type="Gene3D" id="3.40.50.10140">
    <property type="entry name" value="Toll/interleukin-1 receptor homology (TIR) domain"/>
    <property type="match status" value="1"/>
</dbReference>
<sequence length="67" mass="7780">MAYPKDFFISYNKADRPWAEWIAWVLESEGYTTVVQDWDFKPGGNFVVEMDNAAKQCERTLAVLSQD</sequence>
<organism evidence="2 3">
    <name type="scientific">Mycobacterium deserti</name>
    <dbReference type="NCBI Taxonomy" id="2978347"/>
    <lineage>
        <taxon>Bacteria</taxon>
        <taxon>Bacillati</taxon>
        <taxon>Actinomycetota</taxon>
        <taxon>Actinomycetes</taxon>
        <taxon>Mycobacteriales</taxon>
        <taxon>Mycobacteriaceae</taxon>
        <taxon>Mycobacterium</taxon>
    </lineage>
</organism>
<reference evidence="3" key="1">
    <citation type="submission" date="2023-07" db="EMBL/GenBank/DDBJ databases">
        <authorList>
            <person name="Deng Y."/>
            <person name="Zhang Y.-Q."/>
        </authorList>
    </citation>
    <scope>NUCLEOTIDE SEQUENCE [LARGE SCALE GENOMIC DNA]</scope>
    <source>
        <strain evidence="3">CPCC 205710</strain>
    </source>
</reference>
<dbReference type="PROSITE" id="PS50104">
    <property type="entry name" value="TIR"/>
    <property type="match status" value="1"/>
</dbReference>
<evidence type="ECO:0000259" key="1">
    <source>
        <dbReference type="PROSITE" id="PS50104"/>
    </source>
</evidence>
<name>A0ABT2M700_9MYCO</name>
<dbReference type="EMBL" id="JAODWD010000002">
    <property type="protein sequence ID" value="MCT7658038.1"/>
    <property type="molecule type" value="Genomic_DNA"/>
</dbReference>
<dbReference type="SUPFAM" id="SSF52200">
    <property type="entry name" value="Toll/Interleukin receptor TIR domain"/>
    <property type="match status" value="1"/>
</dbReference>
<keyword evidence="3" id="KW-1185">Reference proteome</keyword>
<dbReference type="RefSeq" id="WP_260992128.1">
    <property type="nucleotide sequence ID" value="NZ_JAODWD010000002.1"/>
</dbReference>
<dbReference type="Proteomes" id="UP001206639">
    <property type="component" value="Unassembled WGS sequence"/>
</dbReference>
<keyword evidence="2" id="KW-0675">Receptor</keyword>
<accession>A0ABT2M700</accession>
<evidence type="ECO:0000313" key="3">
    <source>
        <dbReference type="Proteomes" id="UP001206639"/>
    </source>
</evidence>
<protein>
    <submittedName>
        <fullName evidence="2">Toll/interleukin-1 receptor domain-containing protein</fullName>
    </submittedName>
</protein>
<gene>
    <name evidence="2" type="ORF">N4S67_06350</name>
</gene>
<comment type="caution">
    <text evidence="2">The sequence shown here is derived from an EMBL/GenBank/DDBJ whole genome shotgun (WGS) entry which is preliminary data.</text>
</comment>
<proteinExistence type="predicted"/>
<dbReference type="Pfam" id="PF13676">
    <property type="entry name" value="TIR_2"/>
    <property type="match status" value="1"/>
</dbReference>
<evidence type="ECO:0000313" key="2">
    <source>
        <dbReference type="EMBL" id="MCT7658038.1"/>
    </source>
</evidence>
<feature type="domain" description="TIR" evidence="1">
    <location>
        <begin position="3"/>
        <end position="67"/>
    </location>
</feature>
<dbReference type="InterPro" id="IPR000157">
    <property type="entry name" value="TIR_dom"/>
</dbReference>
<dbReference type="InterPro" id="IPR035897">
    <property type="entry name" value="Toll_tir_struct_dom_sf"/>
</dbReference>